<protein>
    <submittedName>
        <fullName evidence="1">Uncharacterized protein</fullName>
    </submittedName>
</protein>
<dbReference type="AlphaFoldDB" id="A0AAU9M4P0"/>
<gene>
    <name evidence="1" type="ORF">LVIROSA_LOCUS8480</name>
</gene>
<comment type="caution">
    <text evidence="1">The sequence shown here is derived from an EMBL/GenBank/DDBJ whole genome shotgun (WGS) entry which is preliminary data.</text>
</comment>
<keyword evidence="2" id="KW-1185">Reference proteome</keyword>
<dbReference type="Proteomes" id="UP001157418">
    <property type="component" value="Unassembled WGS sequence"/>
</dbReference>
<evidence type="ECO:0000313" key="2">
    <source>
        <dbReference type="Proteomes" id="UP001157418"/>
    </source>
</evidence>
<proteinExistence type="predicted"/>
<sequence>MCFSRVGPFSDVNESIKLTGWTVLLFSPFNHRHQFFRHRSLSLSLCSSYELPSSIAIYRLYCFLSKDQ</sequence>
<evidence type="ECO:0000313" key="1">
    <source>
        <dbReference type="EMBL" id="CAH1421064.1"/>
    </source>
</evidence>
<organism evidence="1 2">
    <name type="scientific">Lactuca virosa</name>
    <dbReference type="NCBI Taxonomy" id="75947"/>
    <lineage>
        <taxon>Eukaryota</taxon>
        <taxon>Viridiplantae</taxon>
        <taxon>Streptophyta</taxon>
        <taxon>Embryophyta</taxon>
        <taxon>Tracheophyta</taxon>
        <taxon>Spermatophyta</taxon>
        <taxon>Magnoliopsida</taxon>
        <taxon>eudicotyledons</taxon>
        <taxon>Gunneridae</taxon>
        <taxon>Pentapetalae</taxon>
        <taxon>asterids</taxon>
        <taxon>campanulids</taxon>
        <taxon>Asterales</taxon>
        <taxon>Asteraceae</taxon>
        <taxon>Cichorioideae</taxon>
        <taxon>Cichorieae</taxon>
        <taxon>Lactucinae</taxon>
        <taxon>Lactuca</taxon>
    </lineage>
</organism>
<dbReference type="EMBL" id="CAKMRJ010001112">
    <property type="protein sequence ID" value="CAH1421064.1"/>
    <property type="molecule type" value="Genomic_DNA"/>
</dbReference>
<name>A0AAU9M4P0_9ASTR</name>
<accession>A0AAU9M4P0</accession>
<reference evidence="1 2" key="1">
    <citation type="submission" date="2022-01" db="EMBL/GenBank/DDBJ databases">
        <authorList>
            <person name="Xiong W."/>
            <person name="Schranz E."/>
        </authorList>
    </citation>
    <scope>NUCLEOTIDE SEQUENCE [LARGE SCALE GENOMIC DNA]</scope>
</reference>